<dbReference type="InterPro" id="IPR008972">
    <property type="entry name" value="Cupredoxin"/>
</dbReference>
<evidence type="ECO:0000256" key="3">
    <source>
        <dbReference type="ARBA" id="ARBA00023136"/>
    </source>
</evidence>
<feature type="non-terminal residue" evidence="8">
    <location>
        <position position="1"/>
    </location>
</feature>
<dbReference type="PANTHER" id="PTHR11304:SF29">
    <property type="entry name" value="EPHRIN"/>
    <property type="match status" value="1"/>
</dbReference>
<evidence type="ECO:0000256" key="5">
    <source>
        <dbReference type="ARBA" id="ARBA00023180"/>
    </source>
</evidence>
<dbReference type="Pfam" id="PF00812">
    <property type="entry name" value="Ephrin"/>
    <property type="match status" value="1"/>
</dbReference>
<feature type="domain" description="Ephrin RBD" evidence="7">
    <location>
        <begin position="1"/>
        <end position="98"/>
    </location>
</feature>
<name>A0A6A0H6P0_HYAAZ</name>
<dbReference type="PANTHER" id="PTHR11304">
    <property type="entry name" value="EPHRIN"/>
    <property type="match status" value="1"/>
</dbReference>
<proteinExistence type="inferred from homology"/>
<reference evidence="8" key="2">
    <citation type="journal article" date="2018" name="Environ. Sci. Technol.">
        <title>The Toxicogenome of Hyalella azteca: A Model for Sediment Ecotoxicology and Evolutionary Toxicology.</title>
        <authorList>
            <person name="Poynton H.C."/>
            <person name="Hasenbein S."/>
            <person name="Benoit J.B."/>
            <person name="Sepulveda M.S."/>
            <person name="Poelchau M.F."/>
            <person name="Hughes D.S.T."/>
            <person name="Murali S.C."/>
            <person name="Chen S."/>
            <person name="Glastad K.M."/>
            <person name="Goodisman M.A.D."/>
            <person name="Werren J.H."/>
            <person name="Vineis J.H."/>
            <person name="Bowen J.L."/>
            <person name="Friedrich M."/>
            <person name="Jones J."/>
            <person name="Robertson H.M."/>
            <person name="Feyereisen R."/>
            <person name="Mechler-Hickson A."/>
            <person name="Mathers N."/>
            <person name="Lee C.E."/>
            <person name="Colbourne J.K."/>
            <person name="Biales A."/>
            <person name="Johnston J.S."/>
            <person name="Wellborn G.A."/>
            <person name="Rosendale A.J."/>
            <person name="Cridge A.G."/>
            <person name="Munoz-Torres M.C."/>
            <person name="Bain P.A."/>
            <person name="Manny A.R."/>
            <person name="Major K.M."/>
            <person name="Lambert F.N."/>
            <person name="Vulpe C.D."/>
            <person name="Tuck P."/>
            <person name="Blalock B.J."/>
            <person name="Lin Y.Y."/>
            <person name="Smith M.E."/>
            <person name="Ochoa-Acuna H."/>
            <person name="Chen M.M."/>
            <person name="Childers C.P."/>
            <person name="Qu J."/>
            <person name="Dugan S."/>
            <person name="Lee S.L."/>
            <person name="Chao H."/>
            <person name="Dinh H."/>
            <person name="Han Y."/>
            <person name="Doddapaneni H."/>
            <person name="Worley K.C."/>
            <person name="Muzny D.M."/>
            <person name="Gibbs R.A."/>
            <person name="Richards S."/>
        </authorList>
    </citation>
    <scope>NUCLEOTIDE SEQUENCE</scope>
    <source>
        <strain evidence="8">HAZT.00-mixed</strain>
        <tissue evidence="8">Whole organism</tissue>
    </source>
</reference>
<evidence type="ECO:0000259" key="7">
    <source>
        <dbReference type="PROSITE" id="PS51551"/>
    </source>
</evidence>
<keyword evidence="5" id="KW-0325">Glycoprotein</keyword>
<comment type="subcellular location">
    <subcellularLocation>
        <location evidence="1">Membrane</location>
    </subcellularLocation>
</comment>
<evidence type="ECO:0000256" key="2">
    <source>
        <dbReference type="ARBA" id="ARBA00022729"/>
    </source>
</evidence>
<dbReference type="Proteomes" id="UP000711488">
    <property type="component" value="Unassembled WGS sequence"/>
</dbReference>
<protein>
    <recommendedName>
        <fullName evidence="7">Ephrin RBD domain-containing protein</fullName>
    </recommendedName>
</protein>
<dbReference type="GO" id="GO:0005886">
    <property type="term" value="C:plasma membrane"/>
    <property type="evidence" value="ECO:0007669"/>
    <property type="project" value="TreeGrafter"/>
</dbReference>
<dbReference type="PROSITE" id="PS51551">
    <property type="entry name" value="EPHRIN_RBD_2"/>
    <property type="match status" value="1"/>
</dbReference>
<comment type="similarity">
    <text evidence="6">Belongs to the ephrin family.</text>
</comment>
<evidence type="ECO:0000256" key="6">
    <source>
        <dbReference type="PROSITE-ProRule" id="PRU00884"/>
    </source>
</evidence>
<dbReference type="GO" id="GO:0046875">
    <property type="term" value="F:ephrin receptor binding"/>
    <property type="evidence" value="ECO:0007669"/>
    <property type="project" value="TreeGrafter"/>
</dbReference>
<dbReference type="SUPFAM" id="SSF49503">
    <property type="entry name" value="Cupredoxins"/>
    <property type="match status" value="1"/>
</dbReference>
<comment type="caution">
    <text evidence="6">Lacks conserved residue(s) required for the propagation of feature annotation.</text>
</comment>
<dbReference type="GO" id="GO:0007411">
    <property type="term" value="P:axon guidance"/>
    <property type="evidence" value="ECO:0007669"/>
    <property type="project" value="TreeGrafter"/>
</dbReference>
<gene>
    <name evidence="8" type="ORF">HAZT_HAZT000305</name>
</gene>
<accession>A0A6A0H6P0</accession>
<dbReference type="GO" id="GO:0048013">
    <property type="term" value="P:ephrin receptor signaling pathway"/>
    <property type="evidence" value="ECO:0007669"/>
    <property type="project" value="TreeGrafter"/>
</dbReference>
<dbReference type="InterPro" id="IPR031328">
    <property type="entry name" value="Ephrin"/>
</dbReference>
<organism evidence="8">
    <name type="scientific">Hyalella azteca</name>
    <name type="common">Amphipod</name>
    <dbReference type="NCBI Taxonomy" id="294128"/>
    <lineage>
        <taxon>Eukaryota</taxon>
        <taxon>Metazoa</taxon>
        <taxon>Ecdysozoa</taxon>
        <taxon>Arthropoda</taxon>
        <taxon>Crustacea</taxon>
        <taxon>Multicrustacea</taxon>
        <taxon>Malacostraca</taxon>
        <taxon>Eumalacostraca</taxon>
        <taxon>Peracarida</taxon>
        <taxon>Amphipoda</taxon>
        <taxon>Senticaudata</taxon>
        <taxon>Talitrida</taxon>
        <taxon>Talitroidea</taxon>
        <taxon>Hyalellidae</taxon>
        <taxon>Hyalella</taxon>
    </lineage>
</organism>
<dbReference type="EMBL" id="JQDR03005438">
    <property type="protein sequence ID" value="KAA0201423.1"/>
    <property type="molecule type" value="Genomic_DNA"/>
</dbReference>
<dbReference type="Gene3D" id="2.60.40.420">
    <property type="entry name" value="Cupredoxins - blue copper proteins"/>
    <property type="match status" value="1"/>
</dbReference>
<sequence>YRYIIYNSTRVFVRQVSKEEYDTCRITTLHPRVITVCNKPYDLMYVTITFRPFSPQPNGLEFRPGVDYYFISTSSSDDLERRIGGRCSSHHMKVVFKVCCDPNTQTKPLGDQGGVQLPSNGECF</sequence>
<keyword evidence="3" id="KW-0472">Membrane</keyword>
<evidence type="ECO:0000313" key="8">
    <source>
        <dbReference type="EMBL" id="KAA0201423.1"/>
    </source>
</evidence>
<reference evidence="8" key="1">
    <citation type="submission" date="2014-08" db="EMBL/GenBank/DDBJ databases">
        <authorList>
            <person name="Murali S."/>
            <person name="Richards S."/>
            <person name="Bandaranaike D."/>
            <person name="Bellair M."/>
            <person name="Blankenburg K."/>
            <person name="Chao H."/>
            <person name="Dinh H."/>
            <person name="Doddapaneni H."/>
            <person name="Dugan-Rocha S."/>
            <person name="Elkadiri S."/>
            <person name="Gnanaolivu R."/>
            <person name="Hughes D."/>
            <person name="Lee S."/>
            <person name="Li M."/>
            <person name="Ming W."/>
            <person name="Munidasa M."/>
            <person name="Muniz J."/>
            <person name="Nguyen L."/>
            <person name="Osuji N."/>
            <person name="Pu L.-L."/>
            <person name="Puazo M."/>
            <person name="Skinner E."/>
            <person name="Qu C."/>
            <person name="Quiroz J."/>
            <person name="Raj R."/>
            <person name="Weissenberger G."/>
            <person name="Xin Y."/>
            <person name="Zou X."/>
            <person name="Han Y."/>
            <person name="Worley K."/>
            <person name="Muzny D."/>
            <person name="Gibbs R."/>
        </authorList>
    </citation>
    <scope>NUCLEOTIDE SEQUENCE</scope>
    <source>
        <strain evidence="8">HAZT.00-mixed</strain>
        <tissue evidence="8">Whole organism</tissue>
    </source>
</reference>
<comment type="caution">
    <text evidence="8">The sequence shown here is derived from an EMBL/GenBank/DDBJ whole genome shotgun (WGS) entry which is preliminary data.</text>
</comment>
<reference evidence="8" key="3">
    <citation type="submission" date="2019-06" db="EMBL/GenBank/DDBJ databases">
        <authorList>
            <person name="Poynton C."/>
            <person name="Hasenbein S."/>
            <person name="Benoit J.B."/>
            <person name="Sepulveda M.S."/>
            <person name="Poelchau M.F."/>
            <person name="Murali S.C."/>
            <person name="Chen S."/>
            <person name="Glastad K.M."/>
            <person name="Werren J.H."/>
            <person name="Vineis J.H."/>
            <person name="Bowen J.L."/>
            <person name="Friedrich M."/>
            <person name="Jones J."/>
            <person name="Robertson H.M."/>
            <person name="Feyereisen R."/>
            <person name="Mechler-Hickson A."/>
            <person name="Mathers N."/>
            <person name="Lee C.E."/>
            <person name="Colbourne J.K."/>
            <person name="Biales A."/>
            <person name="Johnston J.S."/>
            <person name="Wellborn G.A."/>
            <person name="Rosendale A.J."/>
            <person name="Cridge A.G."/>
            <person name="Munoz-Torres M.C."/>
            <person name="Bain P.A."/>
            <person name="Manny A.R."/>
            <person name="Major K.M."/>
            <person name="Lambert F.N."/>
            <person name="Vulpe C.D."/>
            <person name="Tuck P."/>
            <person name="Blalock B.J."/>
            <person name="Lin Y.-Y."/>
            <person name="Smith M.E."/>
            <person name="Ochoa-Acuna H."/>
            <person name="Chen M.-J.M."/>
            <person name="Childers C.P."/>
            <person name="Qu J."/>
            <person name="Dugan S."/>
            <person name="Lee S.L."/>
            <person name="Chao H."/>
            <person name="Dinh H."/>
            <person name="Han Y."/>
            <person name="Doddapaneni H."/>
            <person name="Worley K.C."/>
            <person name="Muzny D.M."/>
            <person name="Gibbs R.A."/>
            <person name="Richards S."/>
        </authorList>
    </citation>
    <scope>NUCLEOTIDE SEQUENCE</scope>
    <source>
        <strain evidence="8">HAZT.00-mixed</strain>
        <tissue evidence="8">Whole organism</tissue>
    </source>
</reference>
<keyword evidence="4" id="KW-1015">Disulfide bond</keyword>
<evidence type="ECO:0000256" key="4">
    <source>
        <dbReference type="ARBA" id="ARBA00023157"/>
    </source>
</evidence>
<dbReference type="InterPro" id="IPR001799">
    <property type="entry name" value="Ephrin_RBD"/>
</dbReference>
<evidence type="ECO:0000256" key="1">
    <source>
        <dbReference type="ARBA" id="ARBA00004370"/>
    </source>
</evidence>
<keyword evidence="2" id="KW-0732">Signal</keyword>
<dbReference type="AlphaFoldDB" id="A0A6A0H6P0"/>